<dbReference type="KEGG" id="hpel:HZS54_11120"/>
<dbReference type="AlphaFoldDB" id="A0A7D5PEX8"/>
<dbReference type="Proteomes" id="UP000509346">
    <property type="component" value="Chromosome"/>
</dbReference>
<proteinExistence type="predicted"/>
<dbReference type="RefSeq" id="WP_179922587.1">
    <property type="nucleotide sequence ID" value="NZ_CP058909.1"/>
</dbReference>
<dbReference type="GeneID" id="56083147"/>
<protein>
    <submittedName>
        <fullName evidence="1">Uncharacterized protein</fullName>
    </submittedName>
</protein>
<name>A0A7D5PEX8_9EURY</name>
<evidence type="ECO:0000313" key="1">
    <source>
        <dbReference type="EMBL" id="QLH82119.1"/>
    </source>
</evidence>
<sequence>MVESKRANMGHANVDGQGRLWTITRQLTQADTPTIVTESGERTLQVKEEAVEVHQNPFPYDGLFVVLHDPTTNKEFSLLVPENDTLSSRLVSPTDAHGEPVSCIKTDTPIITGTTANDLGIPLQ</sequence>
<keyword evidence="2" id="KW-1185">Reference proteome</keyword>
<reference evidence="1 2" key="1">
    <citation type="submission" date="2020-07" db="EMBL/GenBank/DDBJ databases">
        <title>Halosimplex litoreum sp. nov. and Halosimplex rubrum sp. nov., isolated from different salt environments.</title>
        <authorList>
            <person name="Cui H."/>
        </authorList>
    </citation>
    <scope>NUCLEOTIDE SEQUENCE [LARGE SCALE GENOMIC DNA]</scope>
    <source>
        <strain evidence="1 2">R2</strain>
    </source>
</reference>
<gene>
    <name evidence="1" type="ORF">HZS54_11120</name>
</gene>
<accession>A0A7D5PEX8</accession>
<organism evidence="1 2">
    <name type="scientific">Halosimplex pelagicum</name>
    <dbReference type="NCBI Taxonomy" id="869886"/>
    <lineage>
        <taxon>Archaea</taxon>
        <taxon>Methanobacteriati</taxon>
        <taxon>Methanobacteriota</taxon>
        <taxon>Stenosarchaea group</taxon>
        <taxon>Halobacteria</taxon>
        <taxon>Halobacteriales</taxon>
        <taxon>Haloarculaceae</taxon>
        <taxon>Halosimplex</taxon>
    </lineage>
</organism>
<evidence type="ECO:0000313" key="2">
    <source>
        <dbReference type="Proteomes" id="UP000509346"/>
    </source>
</evidence>
<dbReference type="EMBL" id="CP058909">
    <property type="protein sequence ID" value="QLH82119.1"/>
    <property type="molecule type" value="Genomic_DNA"/>
</dbReference>